<dbReference type="eggNOG" id="ENOG5030A1A">
    <property type="taxonomic scope" value="Bacteria"/>
</dbReference>
<evidence type="ECO:0000313" key="3">
    <source>
        <dbReference type="Proteomes" id="UP000053718"/>
    </source>
</evidence>
<evidence type="ECO:0000313" key="2">
    <source>
        <dbReference type="EMBL" id="KFZ27867.1"/>
    </source>
</evidence>
<protein>
    <submittedName>
        <fullName evidence="2">Uncharacterized protein</fullName>
    </submittedName>
</protein>
<keyword evidence="1" id="KW-1133">Transmembrane helix</keyword>
<organism evidence="2 3">
    <name type="scientific">Pseudidiomarina atlantica</name>
    <dbReference type="NCBI Taxonomy" id="1517416"/>
    <lineage>
        <taxon>Bacteria</taxon>
        <taxon>Pseudomonadati</taxon>
        <taxon>Pseudomonadota</taxon>
        <taxon>Gammaproteobacteria</taxon>
        <taxon>Alteromonadales</taxon>
        <taxon>Idiomarinaceae</taxon>
        <taxon>Pseudidiomarina</taxon>
    </lineage>
</organism>
<name>A0A094IL53_9GAMM</name>
<gene>
    <name evidence="2" type="ORF">IDAT_12340</name>
</gene>
<keyword evidence="1" id="KW-0812">Transmembrane</keyword>
<dbReference type="OrthoDB" id="6237642at2"/>
<keyword evidence="1" id="KW-0472">Membrane</keyword>
<dbReference type="RefSeq" id="WP_034734118.1">
    <property type="nucleotide sequence ID" value="NZ_JPIN01000014.1"/>
</dbReference>
<keyword evidence="3" id="KW-1185">Reference proteome</keyword>
<dbReference type="STRING" id="1517416.IDAT_12340"/>
<feature type="transmembrane region" description="Helical" evidence="1">
    <location>
        <begin position="12"/>
        <end position="33"/>
    </location>
</feature>
<dbReference type="EMBL" id="JPIN01000014">
    <property type="protein sequence ID" value="KFZ27867.1"/>
    <property type="molecule type" value="Genomic_DNA"/>
</dbReference>
<dbReference type="Proteomes" id="UP000053718">
    <property type="component" value="Unassembled WGS sequence"/>
</dbReference>
<proteinExistence type="predicted"/>
<dbReference type="AlphaFoldDB" id="A0A094IL53"/>
<sequence>MNLMRQHGQVLIESLVIMALLALILVVIARVVVPLQWQQQQRIDKARSILWRFSQASEVQASDAYAFANTSKRVLAPLQLMTPLSFATNNLNFLSGSEEFRAMARLTDAWLPSESTDLTVRPAQLTPFSYANDFGLQHFQQVISWLYFTDEFAPEQLRLGYVNSDAAPLVTIDAAGTGD</sequence>
<evidence type="ECO:0000256" key="1">
    <source>
        <dbReference type="SAM" id="Phobius"/>
    </source>
</evidence>
<reference evidence="2 3" key="1">
    <citation type="submission" date="2014-06" db="EMBL/GenBank/DDBJ databases">
        <title>Draft genome sequence of Idiomarina sp. MCCC 1A10513.</title>
        <authorList>
            <person name="Du J."/>
            <person name="Lai Q."/>
            <person name="Shao Z."/>
        </authorList>
    </citation>
    <scope>NUCLEOTIDE SEQUENCE [LARGE SCALE GENOMIC DNA]</scope>
    <source>
        <strain evidence="2 3">MCCC 1A10513</strain>
    </source>
</reference>
<comment type="caution">
    <text evidence="2">The sequence shown here is derived from an EMBL/GenBank/DDBJ whole genome shotgun (WGS) entry which is preliminary data.</text>
</comment>
<accession>A0A094IL53</accession>